<reference evidence="5" key="1">
    <citation type="submission" date="2020-10" db="EMBL/GenBank/DDBJ databases">
        <title>Taxonomic study of unclassified bacteria belonging to the class Ktedonobacteria.</title>
        <authorList>
            <person name="Yabe S."/>
            <person name="Wang C.M."/>
            <person name="Zheng Y."/>
            <person name="Sakai Y."/>
            <person name="Cavaletti L."/>
            <person name="Monciardini P."/>
            <person name="Donadio S."/>
        </authorList>
    </citation>
    <scope>NUCLEOTIDE SEQUENCE</scope>
    <source>
        <strain evidence="5">ID150040</strain>
    </source>
</reference>
<dbReference type="AlphaFoldDB" id="A0A8J3IK94"/>
<accession>A0A8J3IK94</accession>
<dbReference type="PROSITE" id="PS50932">
    <property type="entry name" value="HTH_LACI_2"/>
    <property type="match status" value="1"/>
</dbReference>
<dbReference type="InterPro" id="IPR028082">
    <property type="entry name" value="Peripla_BP_I"/>
</dbReference>
<keyword evidence="2" id="KW-0238">DNA-binding</keyword>
<comment type="caution">
    <text evidence="5">The sequence shown here is derived from an EMBL/GenBank/DDBJ whole genome shotgun (WGS) entry which is preliminary data.</text>
</comment>
<dbReference type="Gene3D" id="1.10.260.40">
    <property type="entry name" value="lambda repressor-like DNA-binding domains"/>
    <property type="match status" value="1"/>
</dbReference>
<organism evidence="5 6">
    <name type="scientific">Reticulibacter mediterranei</name>
    <dbReference type="NCBI Taxonomy" id="2778369"/>
    <lineage>
        <taxon>Bacteria</taxon>
        <taxon>Bacillati</taxon>
        <taxon>Chloroflexota</taxon>
        <taxon>Ktedonobacteria</taxon>
        <taxon>Ktedonobacterales</taxon>
        <taxon>Reticulibacteraceae</taxon>
        <taxon>Reticulibacter</taxon>
    </lineage>
</organism>
<proteinExistence type="predicted"/>
<dbReference type="Gene3D" id="3.40.50.2300">
    <property type="match status" value="2"/>
</dbReference>
<keyword evidence="3" id="KW-0804">Transcription</keyword>
<evidence type="ECO:0000256" key="1">
    <source>
        <dbReference type="ARBA" id="ARBA00023015"/>
    </source>
</evidence>
<feature type="domain" description="HTH lacI-type" evidence="4">
    <location>
        <begin position="1"/>
        <end position="52"/>
    </location>
</feature>
<dbReference type="InterPro" id="IPR000843">
    <property type="entry name" value="HTH_LacI"/>
</dbReference>
<dbReference type="SMART" id="SM00354">
    <property type="entry name" value="HTH_LACI"/>
    <property type="match status" value="1"/>
</dbReference>
<dbReference type="GO" id="GO:0003700">
    <property type="term" value="F:DNA-binding transcription factor activity"/>
    <property type="evidence" value="ECO:0007669"/>
    <property type="project" value="TreeGrafter"/>
</dbReference>
<dbReference type="GO" id="GO:0000976">
    <property type="term" value="F:transcription cis-regulatory region binding"/>
    <property type="evidence" value="ECO:0007669"/>
    <property type="project" value="TreeGrafter"/>
</dbReference>
<evidence type="ECO:0000256" key="2">
    <source>
        <dbReference type="ARBA" id="ARBA00023125"/>
    </source>
</evidence>
<evidence type="ECO:0000259" key="4">
    <source>
        <dbReference type="PROSITE" id="PS50932"/>
    </source>
</evidence>
<dbReference type="Proteomes" id="UP000597444">
    <property type="component" value="Unassembled WGS sequence"/>
</dbReference>
<dbReference type="InterPro" id="IPR010982">
    <property type="entry name" value="Lambda_DNA-bd_dom_sf"/>
</dbReference>
<dbReference type="SUPFAM" id="SSF47413">
    <property type="entry name" value="lambda repressor-like DNA-binding domains"/>
    <property type="match status" value="1"/>
</dbReference>
<dbReference type="PANTHER" id="PTHR30146">
    <property type="entry name" value="LACI-RELATED TRANSCRIPTIONAL REPRESSOR"/>
    <property type="match status" value="1"/>
</dbReference>
<evidence type="ECO:0000313" key="6">
    <source>
        <dbReference type="Proteomes" id="UP000597444"/>
    </source>
</evidence>
<dbReference type="CDD" id="cd06267">
    <property type="entry name" value="PBP1_LacI_sugar_binding-like"/>
    <property type="match status" value="1"/>
</dbReference>
<dbReference type="InterPro" id="IPR046335">
    <property type="entry name" value="LacI/GalR-like_sensor"/>
</dbReference>
<keyword evidence="1" id="KW-0805">Transcription regulation</keyword>
<dbReference type="CDD" id="cd01392">
    <property type="entry name" value="HTH_LacI"/>
    <property type="match status" value="1"/>
</dbReference>
<dbReference type="SUPFAM" id="SSF53822">
    <property type="entry name" value="Periplasmic binding protein-like I"/>
    <property type="match status" value="1"/>
</dbReference>
<dbReference type="RefSeq" id="WP_220207707.1">
    <property type="nucleotide sequence ID" value="NZ_BNJK01000001.1"/>
</dbReference>
<dbReference type="PANTHER" id="PTHR30146:SF138">
    <property type="entry name" value="TRANSCRIPTIONAL REGULATORY PROTEIN"/>
    <property type="match status" value="1"/>
</dbReference>
<name>A0A8J3IK94_9CHLR</name>
<dbReference type="EMBL" id="BNJK01000001">
    <property type="protein sequence ID" value="GHO97124.1"/>
    <property type="molecule type" value="Genomic_DNA"/>
</dbReference>
<gene>
    <name evidence="5" type="ORF">KSF_071720</name>
</gene>
<dbReference type="Pfam" id="PF13377">
    <property type="entry name" value="Peripla_BP_3"/>
    <property type="match status" value="1"/>
</dbReference>
<protein>
    <submittedName>
        <fullName evidence="5">LacI family transcriptional regulator</fullName>
    </submittedName>
</protein>
<keyword evidence="6" id="KW-1185">Reference proteome</keyword>
<evidence type="ECO:0000313" key="5">
    <source>
        <dbReference type="EMBL" id="GHO97124.1"/>
    </source>
</evidence>
<evidence type="ECO:0000256" key="3">
    <source>
        <dbReference type="ARBA" id="ARBA00023163"/>
    </source>
</evidence>
<sequence length="326" mass="34899">MARRAGVSQSAVSLVFGEKATGRVSEQTRAAILRAAQELGYRPNRAARTLRSGRSRLIALAVPDVSNPYFAAVLQGAEQAARKYGYAVMLAHVHDEQDWQPIVLDALTSWAVDGFLLCTMQPPTAKDLAALQGKAVLVDAFSTELPSLRLDIEAGMQAAMTHLLKLGHRKIAHLGAAVDAETFHLRHRAYVSELQQAGCTLVDAYYVQAAFTIPGAYEAALHVLRSADPPSALVCDSDVLAVGAYKAAKALQRAIPQELSVVSFDDSVIARILDPELTTVAIPASAIGKQALQLLVALLEHTDAPSQITMPLELTIRASTAEAVYL</sequence>
<dbReference type="Pfam" id="PF00356">
    <property type="entry name" value="LacI"/>
    <property type="match status" value="1"/>
</dbReference>